<dbReference type="GO" id="GO:0003824">
    <property type="term" value="F:catalytic activity"/>
    <property type="evidence" value="ECO:0007669"/>
    <property type="project" value="InterPro"/>
</dbReference>
<feature type="domain" description="MOSC" evidence="2">
    <location>
        <begin position="26"/>
        <end position="184"/>
    </location>
</feature>
<dbReference type="Gene3D" id="2.40.33.20">
    <property type="entry name" value="PK beta-barrel domain-like"/>
    <property type="match status" value="1"/>
</dbReference>
<dbReference type="Pfam" id="PF03473">
    <property type="entry name" value="MOSC"/>
    <property type="match status" value="1"/>
</dbReference>
<feature type="region of interest" description="Disordered" evidence="1">
    <location>
        <begin position="46"/>
        <end position="66"/>
    </location>
</feature>
<sequence length="193" mass="21296">MVEFIAAKKKQGQVAGVYAAFGQGFVSQEQDVLTLGFAGIEGDRHGGTTRLSNSREPWHPRGTEMRNEQQVSLLCQDELAQLALDMKIDQLKPEWIGGNILLSGIEYFSLLPPRTLLMFEGGVTIRVDGARGPCRKSGHSIASQFAGREELEFVFPKIARHRRGLVGYVEVPGQIKSGETVVARIWEQAIYPG</sequence>
<evidence type="ECO:0000259" key="2">
    <source>
        <dbReference type="PROSITE" id="PS51340"/>
    </source>
</evidence>
<dbReference type="GO" id="GO:0030151">
    <property type="term" value="F:molybdenum ion binding"/>
    <property type="evidence" value="ECO:0007669"/>
    <property type="project" value="InterPro"/>
</dbReference>
<gene>
    <name evidence="3" type="ORF">MNBD_ALPHA12-2307</name>
</gene>
<feature type="compositionally biased region" description="Basic and acidic residues" evidence="1">
    <location>
        <begin position="56"/>
        <end position="66"/>
    </location>
</feature>
<dbReference type="InterPro" id="IPR052716">
    <property type="entry name" value="MOSC_domain"/>
</dbReference>
<dbReference type="EMBL" id="UOEO01000094">
    <property type="protein sequence ID" value="VAW18788.1"/>
    <property type="molecule type" value="Genomic_DNA"/>
</dbReference>
<accession>A0A3B0TLG4</accession>
<name>A0A3B0TLG4_9ZZZZ</name>
<proteinExistence type="predicted"/>
<reference evidence="3" key="1">
    <citation type="submission" date="2018-06" db="EMBL/GenBank/DDBJ databases">
        <authorList>
            <person name="Zhirakovskaya E."/>
        </authorList>
    </citation>
    <scope>NUCLEOTIDE SEQUENCE</scope>
</reference>
<dbReference type="PANTHER" id="PTHR36930">
    <property type="entry name" value="METAL-SULFUR CLUSTER BIOSYNTHESIS PROTEINS YUAD-RELATED"/>
    <property type="match status" value="1"/>
</dbReference>
<dbReference type="AlphaFoldDB" id="A0A3B0TLG4"/>
<evidence type="ECO:0000313" key="3">
    <source>
        <dbReference type="EMBL" id="VAW18788.1"/>
    </source>
</evidence>
<protein>
    <submittedName>
        <fullName evidence="3">MOSC domain protein</fullName>
    </submittedName>
</protein>
<dbReference type="SUPFAM" id="SSF50800">
    <property type="entry name" value="PK beta-barrel domain-like"/>
    <property type="match status" value="1"/>
</dbReference>
<dbReference type="PROSITE" id="PS51340">
    <property type="entry name" value="MOSC"/>
    <property type="match status" value="1"/>
</dbReference>
<dbReference type="PANTHER" id="PTHR36930:SF1">
    <property type="entry name" value="MOSC DOMAIN-CONTAINING PROTEIN"/>
    <property type="match status" value="1"/>
</dbReference>
<dbReference type="GO" id="GO:0030170">
    <property type="term" value="F:pyridoxal phosphate binding"/>
    <property type="evidence" value="ECO:0007669"/>
    <property type="project" value="InterPro"/>
</dbReference>
<evidence type="ECO:0000256" key="1">
    <source>
        <dbReference type="SAM" id="MobiDB-lite"/>
    </source>
</evidence>
<dbReference type="InterPro" id="IPR005302">
    <property type="entry name" value="MoCF_Sase_C"/>
</dbReference>
<organism evidence="3">
    <name type="scientific">hydrothermal vent metagenome</name>
    <dbReference type="NCBI Taxonomy" id="652676"/>
    <lineage>
        <taxon>unclassified sequences</taxon>
        <taxon>metagenomes</taxon>
        <taxon>ecological metagenomes</taxon>
    </lineage>
</organism>
<dbReference type="InterPro" id="IPR011037">
    <property type="entry name" value="Pyrv_Knase-like_insert_dom_sf"/>
</dbReference>